<accession>X6MZI2</accession>
<keyword evidence="3" id="KW-1185">Reference proteome</keyword>
<comment type="caution">
    <text evidence="2">The sequence shown here is derived from an EMBL/GenBank/DDBJ whole genome shotgun (WGS) entry which is preliminary data.</text>
</comment>
<protein>
    <submittedName>
        <fullName evidence="2">Uncharacterized protein</fullName>
    </submittedName>
</protein>
<organism evidence="2 3">
    <name type="scientific">Reticulomyxa filosa</name>
    <dbReference type="NCBI Taxonomy" id="46433"/>
    <lineage>
        <taxon>Eukaryota</taxon>
        <taxon>Sar</taxon>
        <taxon>Rhizaria</taxon>
        <taxon>Retaria</taxon>
        <taxon>Foraminifera</taxon>
        <taxon>Monothalamids</taxon>
        <taxon>Reticulomyxidae</taxon>
        <taxon>Reticulomyxa</taxon>
    </lineage>
</organism>
<evidence type="ECO:0000313" key="2">
    <source>
        <dbReference type="EMBL" id="ETO19430.1"/>
    </source>
</evidence>
<feature type="non-terminal residue" evidence="2">
    <location>
        <position position="1"/>
    </location>
</feature>
<evidence type="ECO:0000256" key="1">
    <source>
        <dbReference type="SAM" id="Phobius"/>
    </source>
</evidence>
<proteinExistence type="predicted"/>
<feature type="non-terminal residue" evidence="2">
    <location>
        <position position="247"/>
    </location>
</feature>
<sequence length="247" mass="29345">LVRKRLAPVIFSHVKDKEHELRMKAKHLYGVEYSKEPFLPPPGYHINLFNSLPEQNPYNSFIPYGGKSLQQYAIKTRDQQIHLALLEQQQQKHITDSTNVDEDNTKSLTASASFVAIQKKNYYTYIHIHIYIYMYIYILLKCKTVAKTTTDKALSQQTQDMEKHFGHHDMLKPREPRGYEKLMKFDKNFLRWQQKQALDKRLDINDNKVPIAIPPFKDVQRVRFNQLKLKYNALKSAFRHVKKDFDY</sequence>
<gene>
    <name evidence="2" type="ORF">RFI_17800</name>
</gene>
<keyword evidence="1" id="KW-1133">Transmembrane helix</keyword>
<dbReference type="Proteomes" id="UP000023152">
    <property type="component" value="Unassembled WGS sequence"/>
</dbReference>
<keyword evidence="1" id="KW-0472">Membrane</keyword>
<dbReference type="EMBL" id="ASPP01013681">
    <property type="protein sequence ID" value="ETO19430.1"/>
    <property type="molecule type" value="Genomic_DNA"/>
</dbReference>
<evidence type="ECO:0000313" key="3">
    <source>
        <dbReference type="Proteomes" id="UP000023152"/>
    </source>
</evidence>
<feature type="transmembrane region" description="Helical" evidence="1">
    <location>
        <begin position="122"/>
        <end position="140"/>
    </location>
</feature>
<reference evidence="2 3" key="1">
    <citation type="journal article" date="2013" name="Curr. Biol.">
        <title>The Genome of the Foraminiferan Reticulomyxa filosa.</title>
        <authorList>
            <person name="Glockner G."/>
            <person name="Hulsmann N."/>
            <person name="Schleicher M."/>
            <person name="Noegel A.A."/>
            <person name="Eichinger L."/>
            <person name="Gallinger C."/>
            <person name="Pawlowski J."/>
            <person name="Sierra R."/>
            <person name="Euteneuer U."/>
            <person name="Pillet L."/>
            <person name="Moustafa A."/>
            <person name="Platzer M."/>
            <person name="Groth M."/>
            <person name="Szafranski K."/>
            <person name="Schliwa M."/>
        </authorList>
    </citation>
    <scope>NUCLEOTIDE SEQUENCE [LARGE SCALE GENOMIC DNA]</scope>
</reference>
<name>X6MZI2_RETFI</name>
<keyword evidence="1" id="KW-0812">Transmembrane</keyword>
<dbReference type="AlphaFoldDB" id="X6MZI2"/>